<dbReference type="AlphaFoldDB" id="A0A0D3CNX2"/>
<dbReference type="HOGENOM" id="CLU_3016934_0_0_1"/>
<dbReference type="OMA" id="EFLFCTY"/>
<dbReference type="EnsemblPlants" id="Bo6g009360.1">
    <property type="protein sequence ID" value="Bo6g009360.1"/>
    <property type="gene ID" value="Bo6g009360"/>
</dbReference>
<evidence type="ECO:0000313" key="2">
    <source>
        <dbReference type="Proteomes" id="UP000032141"/>
    </source>
</evidence>
<reference evidence="1 2" key="1">
    <citation type="journal article" date="2014" name="Genome Biol.">
        <title>Transcriptome and methylome profiling reveals relics of genome dominance in the mesopolyploid Brassica oleracea.</title>
        <authorList>
            <person name="Parkin I.A."/>
            <person name="Koh C."/>
            <person name="Tang H."/>
            <person name="Robinson S.J."/>
            <person name="Kagale S."/>
            <person name="Clarke W.E."/>
            <person name="Town C.D."/>
            <person name="Nixon J."/>
            <person name="Krishnakumar V."/>
            <person name="Bidwell S.L."/>
            <person name="Denoeud F."/>
            <person name="Belcram H."/>
            <person name="Links M.G."/>
            <person name="Just J."/>
            <person name="Clarke C."/>
            <person name="Bender T."/>
            <person name="Huebert T."/>
            <person name="Mason A.S."/>
            <person name="Pires J.C."/>
            <person name="Barker G."/>
            <person name="Moore J."/>
            <person name="Walley P.G."/>
            <person name="Manoli S."/>
            <person name="Batley J."/>
            <person name="Edwards D."/>
            <person name="Nelson M.N."/>
            <person name="Wang X."/>
            <person name="Paterson A.H."/>
            <person name="King G."/>
            <person name="Bancroft I."/>
            <person name="Chalhoub B."/>
            <person name="Sharpe A.G."/>
        </authorList>
    </citation>
    <scope>NUCLEOTIDE SEQUENCE</scope>
    <source>
        <strain evidence="1 2">cv. TO1000</strain>
    </source>
</reference>
<reference evidence="1" key="2">
    <citation type="submission" date="2015-03" db="UniProtKB">
        <authorList>
            <consortium name="EnsemblPlants"/>
        </authorList>
    </citation>
    <scope>IDENTIFICATION</scope>
</reference>
<proteinExistence type="predicted"/>
<keyword evidence="2" id="KW-1185">Reference proteome</keyword>
<accession>A0A0D3CNX2</accession>
<organism evidence="1 2">
    <name type="scientific">Brassica oleracea var. oleracea</name>
    <dbReference type="NCBI Taxonomy" id="109376"/>
    <lineage>
        <taxon>Eukaryota</taxon>
        <taxon>Viridiplantae</taxon>
        <taxon>Streptophyta</taxon>
        <taxon>Embryophyta</taxon>
        <taxon>Tracheophyta</taxon>
        <taxon>Spermatophyta</taxon>
        <taxon>Magnoliopsida</taxon>
        <taxon>eudicotyledons</taxon>
        <taxon>Gunneridae</taxon>
        <taxon>Pentapetalae</taxon>
        <taxon>rosids</taxon>
        <taxon>malvids</taxon>
        <taxon>Brassicales</taxon>
        <taxon>Brassicaceae</taxon>
        <taxon>Brassiceae</taxon>
        <taxon>Brassica</taxon>
    </lineage>
</organism>
<evidence type="ECO:0000313" key="1">
    <source>
        <dbReference type="EnsemblPlants" id="Bo6g009360.1"/>
    </source>
</evidence>
<protein>
    <submittedName>
        <fullName evidence="1">Uncharacterized protein</fullName>
    </submittedName>
</protein>
<dbReference type="Proteomes" id="UP000032141">
    <property type="component" value="Chromosome C6"/>
</dbReference>
<sequence>MFSVSEFHFCTYDNVKGGDITNNDEAVQYAQAVFSENDGDDDDVIYDYAPAA</sequence>
<name>A0A0D3CNX2_BRAOL</name>
<dbReference type="Gramene" id="Bo6g009360.1">
    <property type="protein sequence ID" value="Bo6g009360.1"/>
    <property type="gene ID" value="Bo6g009360"/>
</dbReference>